<comment type="caution">
    <text evidence="1">The sequence shown here is derived from an EMBL/GenBank/DDBJ whole genome shotgun (WGS) entry which is preliminary data.</text>
</comment>
<protein>
    <submittedName>
        <fullName evidence="1">Uncharacterized protein</fullName>
    </submittedName>
</protein>
<name>A0A9Q3J8S2_9BASI</name>
<dbReference type="Proteomes" id="UP000765509">
    <property type="component" value="Unassembled WGS sequence"/>
</dbReference>
<proteinExistence type="predicted"/>
<evidence type="ECO:0000313" key="2">
    <source>
        <dbReference type="Proteomes" id="UP000765509"/>
    </source>
</evidence>
<keyword evidence="2" id="KW-1185">Reference proteome</keyword>
<gene>
    <name evidence="1" type="ORF">O181_097035</name>
</gene>
<accession>A0A9Q3J8S2</accession>
<dbReference type="AlphaFoldDB" id="A0A9Q3J8S2"/>
<evidence type="ECO:0000313" key="1">
    <source>
        <dbReference type="EMBL" id="MBW0557320.1"/>
    </source>
</evidence>
<dbReference type="EMBL" id="AVOT02065122">
    <property type="protein sequence ID" value="MBW0557320.1"/>
    <property type="molecule type" value="Genomic_DNA"/>
</dbReference>
<organism evidence="1 2">
    <name type="scientific">Austropuccinia psidii MF-1</name>
    <dbReference type="NCBI Taxonomy" id="1389203"/>
    <lineage>
        <taxon>Eukaryota</taxon>
        <taxon>Fungi</taxon>
        <taxon>Dikarya</taxon>
        <taxon>Basidiomycota</taxon>
        <taxon>Pucciniomycotina</taxon>
        <taxon>Pucciniomycetes</taxon>
        <taxon>Pucciniales</taxon>
        <taxon>Sphaerophragmiaceae</taxon>
        <taxon>Austropuccinia</taxon>
    </lineage>
</organism>
<reference evidence="1" key="1">
    <citation type="submission" date="2021-03" db="EMBL/GenBank/DDBJ databases">
        <title>Draft genome sequence of rust myrtle Austropuccinia psidii MF-1, a brazilian biotype.</title>
        <authorList>
            <person name="Quecine M.C."/>
            <person name="Pachon D.M.R."/>
            <person name="Bonatelli M.L."/>
            <person name="Correr F.H."/>
            <person name="Franceschini L.M."/>
            <person name="Leite T.F."/>
            <person name="Margarido G.R.A."/>
            <person name="Almeida C.A."/>
            <person name="Ferrarezi J.A."/>
            <person name="Labate C.A."/>
        </authorList>
    </citation>
    <scope>NUCLEOTIDE SEQUENCE</scope>
    <source>
        <strain evidence="1">MF-1</strain>
    </source>
</reference>
<sequence length="91" mass="10008">MPTLMVELASASLPNPLQCLACLRACTPFQMRLQHCPHHSLHFCTPASSLWPTILTLLRGPQVMPLMPPSTPLTPNPLSAAYYPYAQVLDP</sequence>